<evidence type="ECO:0000313" key="2">
    <source>
        <dbReference type="Proteomes" id="UP000009183"/>
    </source>
</evidence>
<dbReference type="AlphaFoldDB" id="D7UDR9"/>
<dbReference type="HOGENOM" id="CLU_2692824_0_0_1"/>
<name>D7UDR9_VITVI</name>
<organism evidence="1 2">
    <name type="scientific">Vitis vinifera</name>
    <name type="common">Grape</name>
    <dbReference type="NCBI Taxonomy" id="29760"/>
    <lineage>
        <taxon>Eukaryota</taxon>
        <taxon>Viridiplantae</taxon>
        <taxon>Streptophyta</taxon>
        <taxon>Embryophyta</taxon>
        <taxon>Tracheophyta</taxon>
        <taxon>Spermatophyta</taxon>
        <taxon>Magnoliopsida</taxon>
        <taxon>eudicotyledons</taxon>
        <taxon>Gunneridae</taxon>
        <taxon>Pentapetalae</taxon>
        <taxon>rosids</taxon>
        <taxon>Vitales</taxon>
        <taxon>Vitaceae</taxon>
        <taxon>Viteae</taxon>
        <taxon>Vitis</taxon>
    </lineage>
</organism>
<gene>
    <name evidence="1" type="ordered locus">VIT_13s0175g00010</name>
</gene>
<evidence type="ECO:0000313" key="1">
    <source>
        <dbReference type="EMBL" id="CBI40884.3"/>
    </source>
</evidence>
<dbReference type="InParanoid" id="D7UDR9"/>
<protein>
    <submittedName>
        <fullName evidence="1">Uncharacterized protein</fullName>
    </submittedName>
</protein>
<proteinExistence type="predicted"/>
<keyword evidence="2" id="KW-1185">Reference proteome</keyword>
<sequence length="74" mass="8838">MSQLRFCIQWANPSHFDIVLQLSEDTKKLLLQQTSEERTLRPLFNNQIKKMDPEINKDYCEHTREMAQKGTKDQ</sequence>
<accession>D7UDR9</accession>
<reference evidence="2" key="1">
    <citation type="journal article" date="2007" name="Nature">
        <title>The grapevine genome sequence suggests ancestral hexaploidization in major angiosperm phyla.</title>
        <authorList>
            <consortium name="The French-Italian Public Consortium for Grapevine Genome Characterization."/>
            <person name="Jaillon O."/>
            <person name="Aury J.-M."/>
            <person name="Noel B."/>
            <person name="Policriti A."/>
            <person name="Clepet C."/>
            <person name="Casagrande A."/>
            <person name="Choisne N."/>
            <person name="Aubourg S."/>
            <person name="Vitulo N."/>
            <person name="Jubin C."/>
            <person name="Vezzi A."/>
            <person name="Legeai F."/>
            <person name="Hugueney P."/>
            <person name="Dasilva C."/>
            <person name="Horner D."/>
            <person name="Mica E."/>
            <person name="Jublot D."/>
            <person name="Poulain J."/>
            <person name="Bruyere C."/>
            <person name="Billault A."/>
            <person name="Segurens B."/>
            <person name="Gouyvenoux M."/>
            <person name="Ugarte E."/>
            <person name="Cattonaro F."/>
            <person name="Anthouard V."/>
            <person name="Vico V."/>
            <person name="Del Fabbro C."/>
            <person name="Alaux M."/>
            <person name="Di Gaspero G."/>
            <person name="Dumas V."/>
            <person name="Felice N."/>
            <person name="Paillard S."/>
            <person name="Juman I."/>
            <person name="Moroldo M."/>
            <person name="Scalabrin S."/>
            <person name="Canaguier A."/>
            <person name="Le Clainche I."/>
            <person name="Malacrida G."/>
            <person name="Durand E."/>
            <person name="Pesole G."/>
            <person name="Laucou V."/>
            <person name="Chatelet P."/>
            <person name="Merdinoglu D."/>
            <person name="Delledonne M."/>
            <person name="Pezzotti M."/>
            <person name="Lecharny A."/>
            <person name="Scarpelli C."/>
            <person name="Artiguenave F."/>
            <person name="Pe M.E."/>
            <person name="Valle G."/>
            <person name="Morgante M."/>
            <person name="Caboche M."/>
            <person name="Adam-Blondon A.-F."/>
            <person name="Weissenbach J."/>
            <person name="Quetier F."/>
            <person name="Wincker P."/>
        </authorList>
    </citation>
    <scope>NUCLEOTIDE SEQUENCE [LARGE SCALE GENOMIC DNA]</scope>
    <source>
        <strain evidence="2">cv. Pinot noir / PN40024</strain>
    </source>
</reference>
<dbReference type="EMBL" id="FN596766">
    <property type="protein sequence ID" value="CBI40884.3"/>
    <property type="molecule type" value="Genomic_DNA"/>
</dbReference>
<dbReference type="PaxDb" id="29760-VIT_13s0175g00010.t01"/>
<dbReference type="Proteomes" id="UP000009183">
    <property type="component" value="Chromosome 13"/>
</dbReference>